<feature type="domain" description="ArsA/GET3 Anion-transporting ATPase-like" evidence="2">
    <location>
        <begin position="3"/>
        <end position="251"/>
    </location>
</feature>
<evidence type="ECO:0000259" key="2">
    <source>
        <dbReference type="Pfam" id="PF02374"/>
    </source>
</evidence>
<dbReference type="PANTHER" id="PTHR43868">
    <property type="entry name" value="OS02G0711200 PROTEIN"/>
    <property type="match status" value="1"/>
</dbReference>
<dbReference type="EMBL" id="JAIHOM010000039">
    <property type="protein sequence ID" value="MCW6036523.1"/>
    <property type="molecule type" value="Genomic_DNA"/>
</dbReference>
<protein>
    <submittedName>
        <fullName evidence="4">ArsA family ATPase</fullName>
    </submittedName>
</protein>
<dbReference type="Gene3D" id="2.60.40.790">
    <property type="match status" value="1"/>
</dbReference>
<dbReference type="Pfam" id="PF02374">
    <property type="entry name" value="ArsA_ATPase"/>
    <property type="match status" value="1"/>
</dbReference>
<sequence>MAQVLTFLGKGGSGRSTVAIAAAKKLSGEGVRVLLVSSDPSPAFGLILGVNLEGDPLNIGANLWAVQLQATHLIEKAWEEVKQLEAKYLRSPTLKNVYGQELSIFPGMDTALYLNAIREYNTSGQYDVIIYDGSGDLTTLRMLGIPENASWYFRRFRQVFRESDFGKALSPFVQPVSAALFNVSWSFDDFAEQPTQEVTSLLDQGKAALTDPKQVLAYLVTTEQASAIAQAQYLWGSAQQVGLSVGGVIANTGGNSGDLASQFAPLTVTPLPRTTGDDWQTLMEALPSLQNPANIPQPITIDVSARQVRVFLPGFDKKQVKLTQYGPEITIEAGDQRRNITLPHPLTGCPVKGAKFQDSYLVISV</sequence>
<dbReference type="SUPFAM" id="SSF52540">
    <property type="entry name" value="P-loop containing nucleoside triphosphate hydrolases"/>
    <property type="match status" value="1"/>
</dbReference>
<comment type="caution">
    <text evidence="4">The sequence shown here is derived from an EMBL/GenBank/DDBJ whole genome shotgun (WGS) entry which is preliminary data.</text>
</comment>
<proteinExistence type="inferred from homology"/>
<dbReference type="InterPro" id="IPR027417">
    <property type="entry name" value="P-loop_NTPase"/>
</dbReference>
<evidence type="ECO:0000256" key="1">
    <source>
        <dbReference type="ARBA" id="ARBA00011040"/>
    </source>
</evidence>
<evidence type="ECO:0000313" key="4">
    <source>
        <dbReference type="EMBL" id="MCW6036523.1"/>
    </source>
</evidence>
<reference evidence="4 5" key="1">
    <citation type="submission" date="2021-08" db="EMBL/GenBank/DDBJ databases">
        <title>Draft genome sequence of Spirulina subsalsa with high tolerance to salinity and hype-accumulation of phycocyanin.</title>
        <authorList>
            <person name="Pei H."/>
            <person name="Jiang L."/>
        </authorList>
    </citation>
    <scope>NUCLEOTIDE SEQUENCE [LARGE SCALE GENOMIC DNA]</scope>
    <source>
        <strain evidence="4 5">FACHB-351</strain>
    </source>
</reference>
<feature type="domain" description="ArsA HSP20-like" evidence="3">
    <location>
        <begin position="307"/>
        <end position="364"/>
    </location>
</feature>
<dbReference type="InterPro" id="IPR008978">
    <property type="entry name" value="HSP20-like_chaperone"/>
</dbReference>
<accession>A0ABT3L4V0</accession>
<dbReference type="InterPro" id="IPR053262">
    <property type="entry name" value="ArsA_ATPase-like"/>
</dbReference>
<dbReference type="Pfam" id="PF17886">
    <property type="entry name" value="ArsA_HSP20"/>
    <property type="match status" value="1"/>
</dbReference>
<organism evidence="4 5">
    <name type="scientific">Spirulina subsalsa FACHB-351</name>
    <dbReference type="NCBI Taxonomy" id="234711"/>
    <lineage>
        <taxon>Bacteria</taxon>
        <taxon>Bacillati</taxon>
        <taxon>Cyanobacteriota</taxon>
        <taxon>Cyanophyceae</taxon>
        <taxon>Spirulinales</taxon>
        <taxon>Spirulinaceae</taxon>
        <taxon>Spirulina</taxon>
    </lineage>
</organism>
<dbReference type="InterPro" id="IPR025723">
    <property type="entry name" value="ArsA/GET3_ATPase-like"/>
</dbReference>
<dbReference type="Gene3D" id="3.40.50.300">
    <property type="entry name" value="P-loop containing nucleotide triphosphate hydrolases"/>
    <property type="match status" value="1"/>
</dbReference>
<comment type="similarity">
    <text evidence="1">Belongs to the arsA ATPase family.</text>
</comment>
<gene>
    <name evidence="4" type="ORF">K4A83_09625</name>
</gene>
<dbReference type="CDD" id="cd02035">
    <property type="entry name" value="ArsA"/>
    <property type="match status" value="1"/>
</dbReference>
<evidence type="ECO:0000259" key="3">
    <source>
        <dbReference type="Pfam" id="PF17886"/>
    </source>
</evidence>
<name>A0ABT3L4V0_9CYAN</name>
<keyword evidence="5" id="KW-1185">Reference proteome</keyword>
<dbReference type="InterPro" id="IPR040612">
    <property type="entry name" value="ArsA_HSP20-like"/>
</dbReference>
<evidence type="ECO:0000313" key="5">
    <source>
        <dbReference type="Proteomes" id="UP001526426"/>
    </source>
</evidence>
<dbReference type="PANTHER" id="PTHR43868:SF1">
    <property type="entry name" value="P-LOOP CONTAINING NUCLEOSIDE TRIPHOSPHATE HYDROLASES SUPERFAMILY PROTEIN"/>
    <property type="match status" value="1"/>
</dbReference>
<dbReference type="RefSeq" id="WP_265264293.1">
    <property type="nucleotide sequence ID" value="NZ_JAIHOM010000039.1"/>
</dbReference>
<dbReference type="Proteomes" id="UP001526426">
    <property type="component" value="Unassembled WGS sequence"/>
</dbReference>